<dbReference type="PANTHER" id="PTHR12110:SF41">
    <property type="entry name" value="INOSOSE DEHYDRATASE"/>
    <property type="match status" value="1"/>
</dbReference>
<proteinExistence type="predicted"/>
<dbReference type="InterPro" id="IPR036237">
    <property type="entry name" value="Xyl_isomerase-like_sf"/>
</dbReference>
<dbReference type="SUPFAM" id="SSF51658">
    <property type="entry name" value="Xylose isomerase-like"/>
    <property type="match status" value="1"/>
</dbReference>
<dbReference type="Gene3D" id="3.20.20.150">
    <property type="entry name" value="Divalent-metal-dependent TIM barrel enzymes"/>
    <property type="match status" value="1"/>
</dbReference>
<gene>
    <name evidence="2" type="ORF">JIN87_19685</name>
</gene>
<evidence type="ECO:0000259" key="1">
    <source>
        <dbReference type="Pfam" id="PF01261"/>
    </source>
</evidence>
<dbReference type="PROSITE" id="PS51318">
    <property type="entry name" value="TAT"/>
    <property type="match status" value="1"/>
</dbReference>
<dbReference type="EMBL" id="JAENIL010000041">
    <property type="protein sequence ID" value="MBK1879116.1"/>
    <property type="molecule type" value="Genomic_DNA"/>
</dbReference>
<protein>
    <submittedName>
        <fullName evidence="2">TIM barrel protein</fullName>
    </submittedName>
</protein>
<dbReference type="PANTHER" id="PTHR12110">
    <property type="entry name" value="HYDROXYPYRUVATE ISOMERASE"/>
    <property type="match status" value="1"/>
</dbReference>
<comment type="caution">
    <text evidence="2">The sequence shown here is derived from an EMBL/GenBank/DDBJ whole genome shotgun (WGS) entry which is preliminary data.</text>
</comment>
<dbReference type="InterPro" id="IPR013022">
    <property type="entry name" value="Xyl_isomerase-like_TIM-brl"/>
</dbReference>
<organism evidence="2 3">
    <name type="scientific">Pelagicoccus mobilis</name>
    <dbReference type="NCBI Taxonomy" id="415221"/>
    <lineage>
        <taxon>Bacteria</taxon>
        <taxon>Pseudomonadati</taxon>
        <taxon>Verrucomicrobiota</taxon>
        <taxon>Opitutia</taxon>
        <taxon>Puniceicoccales</taxon>
        <taxon>Pelagicoccaceae</taxon>
        <taxon>Pelagicoccus</taxon>
    </lineage>
</organism>
<reference evidence="2" key="1">
    <citation type="submission" date="2021-01" db="EMBL/GenBank/DDBJ databases">
        <title>Modified the classification status of verrucomicrobia.</title>
        <authorList>
            <person name="Feng X."/>
        </authorList>
    </citation>
    <scope>NUCLEOTIDE SEQUENCE</scope>
    <source>
        <strain evidence="2">KCTC 13126</strain>
    </source>
</reference>
<dbReference type="RefSeq" id="WP_200357329.1">
    <property type="nucleotide sequence ID" value="NZ_JAENIL010000041.1"/>
</dbReference>
<name>A0A934RYV1_9BACT</name>
<dbReference type="InterPro" id="IPR006311">
    <property type="entry name" value="TAT_signal"/>
</dbReference>
<dbReference type="Proteomes" id="UP000617628">
    <property type="component" value="Unassembled WGS sequence"/>
</dbReference>
<feature type="domain" description="Xylose isomerase-like TIM barrel" evidence="1">
    <location>
        <begin position="54"/>
        <end position="277"/>
    </location>
</feature>
<dbReference type="AlphaFoldDB" id="A0A934RYV1"/>
<dbReference type="Pfam" id="PF01261">
    <property type="entry name" value="AP_endonuc_2"/>
    <property type="match status" value="1"/>
</dbReference>
<sequence>MIPQNRRSFLKTGALLTAASILPSASRAAKHNSPPKLNLFSKHLQFLDYQEMAKVAKEIGFDGIDLTVRPRGHVLPEKVDTDLPRAAEAVRAEGLDLKMMTTAVDDASKPLDRLVLKTAASEGITHYRMNWYRYNKESPLPETLERCRQKIVALGELNKELGLTGCYQNHSGFLVGASIWEVWKILQGSLPSHMGAQYDIRHATVEGGRSWPNGYRLISPRIRSIAIKDFRWEGKGSSTKLFNTPLGEGMVDFKKYFRLLKTSNIEVPISMHYEYDLGGADKGKRELSISRDAVYEAMRKDIATFKRLWKEA</sequence>
<dbReference type="InterPro" id="IPR050312">
    <property type="entry name" value="IolE/XylAMocC-like"/>
</dbReference>
<accession>A0A934RYV1</accession>
<evidence type="ECO:0000313" key="3">
    <source>
        <dbReference type="Proteomes" id="UP000617628"/>
    </source>
</evidence>
<evidence type="ECO:0000313" key="2">
    <source>
        <dbReference type="EMBL" id="MBK1879116.1"/>
    </source>
</evidence>
<keyword evidence="3" id="KW-1185">Reference proteome</keyword>